<dbReference type="NCBIfam" id="TIGR00478">
    <property type="entry name" value="tly"/>
    <property type="match status" value="1"/>
</dbReference>
<dbReference type="InterPro" id="IPR002942">
    <property type="entry name" value="S4_RNA-bd"/>
</dbReference>
<dbReference type="GO" id="GO:0008168">
    <property type="term" value="F:methyltransferase activity"/>
    <property type="evidence" value="ECO:0007669"/>
    <property type="project" value="UniProtKB-KW"/>
</dbReference>
<dbReference type="Pfam" id="PF01479">
    <property type="entry name" value="S4"/>
    <property type="match status" value="1"/>
</dbReference>
<dbReference type="PROSITE" id="PS50889">
    <property type="entry name" value="S4"/>
    <property type="match status" value="1"/>
</dbReference>
<dbReference type="InterPro" id="IPR004538">
    <property type="entry name" value="Hemolysin_A/TlyA"/>
</dbReference>
<feature type="domain" description="RNA-binding S4" evidence="4">
    <location>
        <begin position="6"/>
        <end position="33"/>
    </location>
</feature>
<dbReference type="PIRSF" id="PIRSF005578">
    <property type="entry name" value="TlyA"/>
    <property type="match status" value="1"/>
</dbReference>
<dbReference type="RefSeq" id="WP_304120933.1">
    <property type="nucleotide sequence ID" value="NZ_DYZA01000049.1"/>
</dbReference>
<keyword evidence="6" id="KW-0489">Methyltransferase</keyword>
<dbReference type="CDD" id="cd02440">
    <property type="entry name" value="AdoMet_MTases"/>
    <property type="match status" value="1"/>
</dbReference>
<evidence type="ECO:0000256" key="2">
    <source>
        <dbReference type="ARBA" id="ARBA00029460"/>
    </source>
</evidence>
<dbReference type="InterPro" id="IPR029063">
    <property type="entry name" value="SAM-dependent_MTases_sf"/>
</dbReference>
<reference evidence="6" key="2">
    <citation type="submission" date="2021-09" db="EMBL/GenBank/DDBJ databases">
        <authorList>
            <person name="Gilroy R."/>
        </authorList>
    </citation>
    <scope>NUCLEOTIDE SEQUENCE</scope>
    <source>
        <strain evidence="6">ChiGjej2B2-19336</strain>
    </source>
</reference>
<comment type="caution">
    <text evidence="6">The sequence shown here is derived from an EMBL/GenBank/DDBJ whole genome shotgun (WGS) entry which is preliminary data.</text>
</comment>
<dbReference type="InterPro" id="IPR002877">
    <property type="entry name" value="RNA_MeTrfase_FtsJ_dom"/>
</dbReference>
<evidence type="ECO:0000313" key="6">
    <source>
        <dbReference type="EMBL" id="HJD96545.1"/>
    </source>
</evidence>
<protein>
    <submittedName>
        <fullName evidence="6">TlyA family RNA methyltransferase</fullName>
    </submittedName>
</protein>
<keyword evidence="1 3" id="KW-0694">RNA-binding</keyword>
<dbReference type="SUPFAM" id="SSF53335">
    <property type="entry name" value="S-adenosyl-L-methionine-dependent methyltransferases"/>
    <property type="match status" value="1"/>
</dbReference>
<dbReference type="Pfam" id="PF01728">
    <property type="entry name" value="FtsJ"/>
    <property type="match status" value="1"/>
</dbReference>
<dbReference type="EMBL" id="DYZA01000049">
    <property type="protein sequence ID" value="HJD96545.1"/>
    <property type="molecule type" value="Genomic_DNA"/>
</dbReference>
<dbReference type="PANTHER" id="PTHR32319">
    <property type="entry name" value="BACTERIAL HEMOLYSIN-LIKE PROTEIN"/>
    <property type="match status" value="1"/>
</dbReference>
<name>A0A921DQH4_9BACT</name>
<dbReference type="GO" id="GO:0003723">
    <property type="term" value="F:RNA binding"/>
    <property type="evidence" value="ECO:0007669"/>
    <property type="project" value="UniProtKB-KW"/>
</dbReference>
<accession>A0A921DQH4</accession>
<keyword evidence="6" id="KW-0808">Transferase</keyword>
<dbReference type="Gene3D" id="3.40.50.150">
    <property type="entry name" value="Vaccinia Virus protein VP39"/>
    <property type="match status" value="1"/>
</dbReference>
<gene>
    <name evidence="6" type="ORF">K8W16_02720</name>
</gene>
<dbReference type="Gene3D" id="3.10.290.10">
    <property type="entry name" value="RNA-binding S4 domain"/>
    <property type="match status" value="1"/>
</dbReference>
<dbReference type="CDD" id="cd00165">
    <property type="entry name" value="S4"/>
    <property type="match status" value="1"/>
</dbReference>
<feature type="domain" description="Ribosomal RNA methyltransferase FtsJ" evidence="5">
    <location>
        <begin position="69"/>
        <end position="249"/>
    </location>
</feature>
<evidence type="ECO:0000259" key="4">
    <source>
        <dbReference type="Pfam" id="PF01479"/>
    </source>
</evidence>
<evidence type="ECO:0000313" key="7">
    <source>
        <dbReference type="Proteomes" id="UP000698963"/>
    </source>
</evidence>
<reference evidence="6" key="1">
    <citation type="journal article" date="2021" name="PeerJ">
        <title>Extensive microbial diversity within the chicken gut microbiome revealed by metagenomics and culture.</title>
        <authorList>
            <person name="Gilroy R."/>
            <person name="Ravi A."/>
            <person name="Getino M."/>
            <person name="Pursley I."/>
            <person name="Horton D.L."/>
            <person name="Alikhan N.F."/>
            <person name="Baker D."/>
            <person name="Gharbi K."/>
            <person name="Hall N."/>
            <person name="Watson M."/>
            <person name="Adriaenssens E.M."/>
            <person name="Foster-Nyarko E."/>
            <person name="Jarju S."/>
            <person name="Secka A."/>
            <person name="Antonio M."/>
            <person name="Oren A."/>
            <person name="Chaudhuri R.R."/>
            <person name="La Ragione R."/>
            <person name="Hildebrand F."/>
            <person name="Pallen M.J."/>
        </authorList>
    </citation>
    <scope>NUCLEOTIDE SEQUENCE</scope>
    <source>
        <strain evidence="6">ChiGjej2B2-19336</strain>
    </source>
</reference>
<dbReference type="PANTHER" id="PTHR32319:SF0">
    <property type="entry name" value="BACTERIAL HEMOLYSIN-LIKE PROTEIN"/>
    <property type="match status" value="1"/>
</dbReference>
<evidence type="ECO:0000256" key="3">
    <source>
        <dbReference type="PROSITE-ProRule" id="PRU00182"/>
    </source>
</evidence>
<comment type="similarity">
    <text evidence="2">Belongs to the TlyA family.</text>
</comment>
<organism evidence="6 7">
    <name type="scientific">Mailhella massiliensis</name>
    <dbReference type="NCBI Taxonomy" id="1903261"/>
    <lineage>
        <taxon>Bacteria</taxon>
        <taxon>Pseudomonadati</taxon>
        <taxon>Thermodesulfobacteriota</taxon>
        <taxon>Desulfovibrionia</taxon>
        <taxon>Desulfovibrionales</taxon>
        <taxon>Desulfovibrionaceae</taxon>
        <taxon>Mailhella</taxon>
    </lineage>
</organism>
<dbReference type="AlphaFoldDB" id="A0A921DQH4"/>
<evidence type="ECO:0000256" key="1">
    <source>
        <dbReference type="ARBA" id="ARBA00022884"/>
    </source>
</evidence>
<dbReference type="GO" id="GO:0032259">
    <property type="term" value="P:methylation"/>
    <property type="evidence" value="ECO:0007669"/>
    <property type="project" value="UniProtKB-KW"/>
</dbReference>
<dbReference type="InterPro" id="IPR047048">
    <property type="entry name" value="TlyA"/>
</dbReference>
<dbReference type="Proteomes" id="UP000698963">
    <property type="component" value="Unassembled WGS sequence"/>
</dbReference>
<dbReference type="SUPFAM" id="SSF55174">
    <property type="entry name" value="Alpha-L RNA-binding motif"/>
    <property type="match status" value="1"/>
</dbReference>
<dbReference type="InterPro" id="IPR036986">
    <property type="entry name" value="S4_RNA-bd_sf"/>
</dbReference>
<evidence type="ECO:0000259" key="5">
    <source>
        <dbReference type="Pfam" id="PF01728"/>
    </source>
</evidence>
<proteinExistence type="inferred from homology"/>
<sequence>MIAKARADQLVFEQGLAESKEQARRLIMAGKVALAPDEEHPEKKPEPVQKPGHPYKITTRFQLVGVERFVSRGAYKLLTALEEYHIDVTGFVCLDAGASTGGFTDCLLQYGAARVYAVDVGHAQLHERLRADSRVISREGVNLRTAPPELIPEQIDMIVADVSFISLTMVLPHCLRWLKEGGIAVGLIKPQFEVGPGQTVKGVVRDETLRQEAVDRVLRFMEGEGLTCLGVTPAAIRGPKGNQEFLAYWQKKTQP</sequence>